<evidence type="ECO:0000256" key="9">
    <source>
        <dbReference type="PIRSR" id="PIRSR005096-1"/>
    </source>
</evidence>
<dbReference type="EC" id="5.1.3.3" evidence="4 8"/>
<comment type="catalytic activity">
    <reaction evidence="1 8">
        <text>alpha-D-glucose = beta-D-glucose</text>
        <dbReference type="Rhea" id="RHEA:10264"/>
        <dbReference type="ChEBI" id="CHEBI:15903"/>
        <dbReference type="ChEBI" id="CHEBI:17925"/>
        <dbReference type="EC" id="5.1.3.3"/>
    </reaction>
</comment>
<dbReference type="GO" id="GO:0004034">
    <property type="term" value="F:aldose 1-epimerase activity"/>
    <property type="evidence" value="ECO:0007669"/>
    <property type="project" value="UniProtKB-EC"/>
</dbReference>
<evidence type="ECO:0000256" key="10">
    <source>
        <dbReference type="PIRSR" id="PIRSR005096-2"/>
    </source>
</evidence>
<dbReference type="GO" id="GO:0006006">
    <property type="term" value="P:glucose metabolic process"/>
    <property type="evidence" value="ECO:0007669"/>
    <property type="project" value="TreeGrafter"/>
</dbReference>
<dbReference type="PROSITE" id="PS00545">
    <property type="entry name" value="ALDOSE_1_EPIMERASE"/>
    <property type="match status" value="1"/>
</dbReference>
<dbReference type="InterPro" id="IPR047215">
    <property type="entry name" value="Galactose_mutarotase-like"/>
</dbReference>
<sequence length="343" mass="37715">MLSKQSFGFTPDKEEILLVTLSNGPFSVEILSLGGIIRSLKTPDREGNIGDIVLGFDDPLENLKSTTYFGQIVGRFANRIAKGRYSIDGTEYQMETNDGPNALHNGKSNFGWRNWHVETFEWSGSPGVVLSLFSPDGDGGMPGSLNITVTYLLRSNGELMIEYEATTTKKTIVNMTNHSYFNLAGAANGTILDHEVKLECDHYLEVDKSLIPTGKILSVSGTPFDFTKAKPLGRDMLKAGGYDHCFVVSKHATKLFEFAQVYEPVSGRTMKISTTMPAVQMYTGNFLNGNDIGKGNVRYAKHAGVCFETQFFPDSPNHPNFPSCVLEPSSVYKHTTVFAFGAK</sequence>
<dbReference type="SUPFAM" id="SSF74650">
    <property type="entry name" value="Galactose mutarotase-like"/>
    <property type="match status" value="1"/>
</dbReference>
<feature type="active site" description="Proton donor" evidence="9">
    <location>
        <position position="178"/>
    </location>
</feature>
<dbReference type="KEGG" id="sgp:SpiGrapes_3024"/>
<gene>
    <name evidence="12" type="ordered locus">SpiGrapes_3024</name>
</gene>
<dbReference type="InterPro" id="IPR014718">
    <property type="entry name" value="GH-type_carb-bd"/>
</dbReference>
<evidence type="ECO:0000256" key="2">
    <source>
        <dbReference type="ARBA" id="ARBA00005028"/>
    </source>
</evidence>
<feature type="binding site" evidence="11">
    <location>
        <begin position="78"/>
        <end position="79"/>
    </location>
    <ligand>
        <name>beta-D-galactose</name>
        <dbReference type="ChEBI" id="CHEBI:27667"/>
    </ligand>
</feature>
<evidence type="ECO:0000313" key="12">
    <source>
        <dbReference type="EMBL" id="AEV30773.1"/>
    </source>
</evidence>
<comment type="similarity">
    <text evidence="3 8">Belongs to the aldose epimerase family.</text>
</comment>
<protein>
    <recommendedName>
        <fullName evidence="5 8">Aldose 1-epimerase</fullName>
        <ecNumber evidence="4 8">5.1.3.3</ecNumber>
    </recommendedName>
</protein>
<dbReference type="eggNOG" id="COG2017">
    <property type="taxonomic scope" value="Bacteria"/>
</dbReference>
<accession>G8QYC6</accession>
<dbReference type="HOGENOM" id="CLU_031753_1_1_12"/>
<dbReference type="Pfam" id="PF01263">
    <property type="entry name" value="Aldose_epim"/>
    <property type="match status" value="1"/>
</dbReference>
<feature type="active site" description="Proton acceptor" evidence="9">
    <location>
        <position position="308"/>
    </location>
</feature>
<keyword evidence="7 8" id="KW-0119">Carbohydrate metabolism</keyword>
<evidence type="ECO:0000256" key="1">
    <source>
        <dbReference type="ARBA" id="ARBA00001614"/>
    </source>
</evidence>
<organism evidence="12 13">
    <name type="scientific">Sphaerochaeta pleomorpha (strain ATCC BAA-1885 / DSM 22778 / Grapes)</name>
    <dbReference type="NCBI Taxonomy" id="158190"/>
    <lineage>
        <taxon>Bacteria</taxon>
        <taxon>Pseudomonadati</taxon>
        <taxon>Spirochaetota</taxon>
        <taxon>Spirochaetia</taxon>
        <taxon>Spirochaetales</taxon>
        <taxon>Sphaerochaetaceae</taxon>
        <taxon>Sphaerochaeta</taxon>
    </lineage>
</organism>
<dbReference type="InterPro" id="IPR018052">
    <property type="entry name" value="Ald1_epimerase_CS"/>
</dbReference>
<dbReference type="EMBL" id="CP003155">
    <property type="protein sequence ID" value="AEV30773.1"/>
    <property type="molecule type" value="Genomic_DNA"/>
</dbReference>
<proteinExistence type="inferred from homology"/>
<dbReference type="GO" id="GO:0005737">
    <property type="term" value="C:cytoplasm"/>
    <property type="evidence" value="ECO:0007669"/>
    <property type="project" value="TreeGrafter"/>
</dbReference>
<dbReference type="AlphaFoldDB" id="G8QYC6"/>
<dbReference type="RefSeq" id="WP_014271612.1">
    <property type="nucleotide sequence ID" value="NC_016633.1"/>
</dbReference>
<evidence type="ECO:0000256" key="6">
    <source>
        <dbReference type="ARBA" id="ARBA00023235"/>
    </source>
</evidence>
<dbReference type="GO" id="GO:0030246">
    <property type="term" value="F:carbohydrate binding"/>
    <property type="evidence" value="ECO:0007669"/>
    <property type="project" value="InterPro"/>
</dbReference>
<dbReference type="CDD" id="cd09019">
    <property type="entry name" value="galactose_mutarotase_like"/>
    <property type="match status" value="1"/>
</dbReference>
<keyword evidence="13" id="KW-1185">Reference proteome</keyword>
<dbReference type="Proteomes" id="UP000005632">
    <property type="component" value="Chromosome"/>
</dbReference>
<reference evidence="12 13" key="1">
    <citation type="submission" date="2011-11" db="EMBL/GenBank/DDBJ databases">
        <title>Complete sequence of Spirochaeta sp. grapes.</title>
        <authorList>
            <consortium name="US DOE Joint Genome Institute"/>
            <person name="Lucas S."/>
            <person name="Han J."/>
            <person name="Lapidus A."/>
            <person name="Cheng J.-F."/>
            <person name="Goodwin L."/>
            <person name="Pitluck S."/>
            <person name="Peters L."/>
            <person name="Ovchinnikova G."/>
            <person name="Munk A.C."/>
            <person name="Detter J.C."/>
            <person name="Han C."/>
            <person name="Tapia R."/>
            <person name="Land M."/>
            <person name="Hauser L."/>
            <person name="Kyrpides N."/>
            <person name="Ivanova N."/>
            <person name="Pagani I."/>
            <person name="Ritalahtilisa K."/>
            <person name="Loeffler F."/>
            <person name="Woyke T."/>
        </authorList>
    </citation>
    <scope>NUCLEOTIDE SEQUENCE [LARGE SCALE GENOMIC DNA]</scope>
    <source>
        <strain evidence="13">ATCC BAA-1885 / DSM 22778 / Grapes</strain>
    </source>
</reference>
<name>G8QYC6_SPHPG</name>
<dbReference type="InterPro" id="IPR015443">
    <property type="entry name" value="Aldose_1-epimerase"/>
</dbReference>
<comment type="pathway">
    <text evidence="2 8">Carbohydrate metabolism; hexose metabolism.</text>
</comment>
<dbReference type="PANTHER" id="PTHR10091">
    <property type="entry name" value="ALDOSE-1-EPIMERASE"/>
    <property type="match status" value="1"/>
</dbReference>
<feature type="binding site" evidence="11">
    <location>
        <begin position="178"/>
        <end position="180"/>
    </location>
    <ligand>
        <name>beta-D-galactose</name>
        <dbReference type="ChEBI" id="CHEBI:27667"/>
    </ligand>
</feature>
<dbReference type="OrthoDB" id="9779408at2"/>
<evidence type="ECO:0000256" key="3">
    <source>
        <dbReference type="ARBA" id="ARBA00006206"/>
    </source>
</evidence>
<evidence type="ECO:0000313" key="13">
    <source>
        <dbReference type="Proteomes" id="UP000005632"/>
    </source>
</evidence>
<dbReference type="UniPathway" id="UPA00242"/>
<dbReference type="Gene3D" id="2.70.98.10">
    <property type="match status" value="1"/>
</dbReference>
<dbReference type="STRING" id="158190.SpiGrapes_3024"/>
<evidence type="ECO:0000256" key="7">
    <source>
        <dbReference type="ARBA" id="ARBA00023277"/>
    </source>
</evidence>
<keyword evidence="6 8" id="KW-0413">Isomerase</keyword>
<evidence type="ECO:0000256" key="11">
    <source>
        <dbReference type="PIRSR" id="PIRSR005096-3"/>
    </source>
</evidence>
<feature type="binding site" evidence="10">
    <location>
        <position position="243"/>
    </location>
    <ligand>
        <name>beta-D-galactose</name>
        <dbReference type="ChEBI" id="CHEBI:27667"/>
    </ligand>
</feature>
<dbReference type="InterPro" id="IPR011013">
    <property type="entry name" value="Gal_mutarotase_sf_dom"/>
</dbReference>
<dbReference type="GO" id="GO:0033499">
    <property type="term" value="P:galactose catabolic process via UDP-galactose, Leloir pathway"/>
    <property type="evidence" value="ECO:0007669"/>
    <property type="project" value="TreeGrafter"/>
</dbReference>
<dbReference type="InterPro" id="IPR008183">
    <property type="entry name" value="Aldose_1/G6P_1-epimerase"/>
</dbReference>
<dbReference type="PIRSF" id="PIRSF005096">
    <property type="entry name" value="GALM"/>
    <property type="match status" value="1"/>
</dbReference>
<evidence type="ECO:0000256" key="4">
    <source>
        <dbReference type="ARBA" id="ARBA00013185"/>
    </source>
</evidence>
<evidence type="ECO:0000256" key="5">
    <source>
        <dbReference type="ARBA" id="ARBA00014165"/>
    </source>
</evidence>
<dbReference type="NCBIfam" id="NF008277">
    <property type="entry name" value="PRK11055.1"/>
    <property type="match status" value="1"/>
</dbReference>
<evidence type="ECO:0000256" key="8">
    <source>
        <dbReference type="PIRNR" id="PIRNR005096"/>
    </source>
</evidence>
<dbReference type="PANTHER" id="PTHR10091:SF0">
    <property type="entry name" value="GALACTOSE MUTAROTASE"/>
    <property type="match status" value="1"/>
</dbReference>